<dbReference type="PANTHER" id="PTHR11610">
    <property type="entry name" value="LIPASE"/>
    <property type="match status" value="1"/>
</dbReference>
<dbReference type="InterPro" id="IPR000734">
    <property type="entry name" value="TAG_lipase"/>
</dbReference>
<dbReference type="InterPro" id="IPR029058">
    <property type="entry name" value="AB_hydrolase_fold"/>
</dbReference>
<dbReference type="EMBL" id="HACA01028487">
    <property type="protein sequence ID" value="CDW45848.1"/>
    <property type="molecule type" value="Transcribed_RNA"/>
</dbReference>
<evidence type="ECO:0000256" key="1">
    <source>
        <dbReference type="ARBA" id="ARBA00004613"/>
    </source>
</evidence>
<accession>A0A0K2V5P7</accession>
<dbReference type="InterPro" id="IPR016272">
    <property type="entry name" value="Lipase_LIPH"/>
</dbReference>
<dbReference type="CDD" id="cd00707">
    <property type="entry name" value="Pancreat_lipase_like"/>
    <property type="match status" value="1"/>
</dbReference>
<dbReference type="PIRSF" id="PIRSF000865">
    <property type="entry name" value="Lipoprotein_lipase_LIPH"/>
    <property type="match status" value="1"/>
</dbReference>
<keyword evidence="7" id="KW-0732">Signal</keyword>
<feature type="active site" description="Charge relay system" evidence="4">
    <location>
        <position position="295"/>
    </location>
</feature>
<feature type="active site" description="Charge relay system" evidence="4">
    <location>
        <position position="218"/>
    </location>
</feature>
<sequence>MIPIIRLVWIFGVIILIAESKDIKDFNSIISNRGSQLENLQSRLFGPKECSHELGKVVPMEALQVRVCPQSKETVNLHMWLYTRNNPEEPQIFKYNEADKLKDSNFDALKLTRMVVHGWGGDCNLAWIVQMRRDLLNESDVNLFCADWRNGTIYPQYGQGAANTQVAGKMIAIFFNNVSQIFGPIGPKLHLIGFSFGAQVCSFAGSNIPNCNRITGLDPAGPGFREHNTSFRLDKSDADFVDVIHTNGRNFLKGAIGLIEVSGHVDFYPFGGETQPNCKNLFEEFLSGKDSGCSHYRAVYLFLESIKNDKCKMVGFPCSGGWNGFQSGEQGCFNESMAFPLGLNTPRNATGELYLTTRITEPFCGNQVKVEISLEFSPSWSSILITRILEIIFQTTGGEKRESFIVVSGFSTSDTFGRVMTVDASIPFENIYLKYSIGGISSFFGRVEELTILNLRIIDVKGSATLWKLENKSGKIQSGTEEKLVKNQN</sequence>
<evidence type="ECO:0000256" key="6">
    <source>
        <dbReference type="RuleBase" id="RU004262"/>
    </source>
</evidence>
<organism evidence="9">
    <name type="scientific">Lepeophtheirus salmonis</name>
    <name type="common">Salmon louse</name>
    <name type="synonym">Caligus salmonis</name>
    <dbReference type="NCBI Taxonomy" id="72036"/>
    <lineage>
        <taxon>Eukaryota</taxon>
        <taxon>Metazoa</taxon>
        <taxon>Ecdysozoa</taxon>
        <taxon>Arthropoda</taxon>
        <taxon>Crustacea</taxon>
        <taxon>Multicrustacea</taxon>
        <taxon>Hexanauplia</taxon>
        <taxon>Copepoda</taxon>
        <taxon>Siphonostomatoida</taxon>
        <taxon>Caligidae</taxon>
        <taxon>Lepeophtheirus</taxon>
    </lineage>
</organism>
<keyword evidence="5" id="KW-0106">Calcium</keyword>
<evidence type="ECO:0000259" key="8">
    <source>
        <dbReference type="Pfam" id="PF00151"/>
    </source>
</evidence>
<evidence type="ECO:0000256" key="2">
    <source>
        <dbReference type="ARBA" id="ARBA00010701"/>
    </source>
</evidence>
<feature type="binding site" evidence="5">
    <location>
        <position position="237"/>
    </location>
    <ligand>
        <name>Ca(2+)</name>
        <dbReference type="ChEBI" id="CHEBI:29108"/>
    </ligand>
</feature>
<comment type="similarity">
    <text evidence="2 6">Belongs to the AB hydrolase superfamily. Lipase family.</text>
</comment>
<keyword evidence="3" id="KW-0964">Secreted</keyword>
<feature type="binding site" evidence="5">
    <location>
        <position position="234"/>
    </location>
    <ligand>
        <name>Ca(2+)</name>
        <dbReference type="ChEBI" id="CHEBI:29108"/>
    </ligand>
</feature>
<keyword evidence="5" id="KW-0479">Metal-binding</keyword>
<feature type="active site" description="Nucleophile" evidence="4">
    <location>
        <position position="195"/>
    </location>
</feature>
<name>A0A0K2V5P7_LEPSM</name>
<dbReference type="GO" id="GO:0005615">
    <property type="term" value="C:extracellular space"/>
    <property type="evidence" value="ECO:0007669"/>
    <property type="project" value="TreeGrafter"/>
</dbReference>
<comment type="subcellular location">
    <subcellularLocation>
        <location evidence="1">Secreted</location>
    </subcellularLocation>
</comment>
<protein>
    <recommendedName>
        <fullName evidence="8">Lipase domain-containing protein</fullName>
    </recommendedName>
</protein>
<dbReference type="PRINTS" id="PR00821">
    <property type="entry name" value="TAGLIPASE"/>
</dbReference>
<evidence type="ECO:0000313" key="9">
    <source>
        <dbReference type="EMBL" id="CDW45848.1"/>
    </source>
</evidence>
<dbReference type="GO" id="GO:0052689">
    <property type="term" value="F:carboxylic ester hydrolase activity"/>
    <property type="evidence" value="ECO:0007669"/>
    <property type="project" value="InterPro"/>
</dbReference>
<evidence type="ECO:0000256" key="5">
    <source>
        <dbReference type="PIRSR" id="PIRSR000865-2"/>
    </source>
</evidence>
<dbReference type="InterPro" id="IPR033906">
    <property type="entry name" value="Lipase_N"/>
</dbReference>
<dbReference type="Gene3D" id="3.40.50.1820">
    <property type="entry name" value="alpha/beta hydrolase"/>
    <property type="match status" value="1"/>
</dbReference>
<evidence type="ECO:0000256" key="4">
    <source>
        <dbReference type="PIRSR" id="PIRSR000865-1"/>
    </source>
</evidence>
<dbReference type="GO" id="GO:0016298">
    <property type="term" value="F:lipase activity"/>
    <property type="evidence" value="ECO:0007669"/>
    <property type="project" value="InterPro"/>
</dbReference>
<evidence type="ECO:0000256" key="7">
    <source>
        <dbReference type="SAM" id="SignalP"/>
    </source>
</evidence>
<feature type="binding site" evidence="5">
    <location>
        <position position="232"/>
    </location>
    <ligand>
        <name>Ca(2+)</name>
        <dbReference type="ChEBI" id="CHEBI:29108"/>
    </ligand>
</feature>
<proteinExistence type="inferred from homology"/>
<feature type="signal peptide" evidence="7">
    <location>
        <begin position="1"/>
        <end position="20"/>
    </location>
</feature>
<feature type="domain" description="Lipase" evidence="8">
    <location>
        <begin position="62"/>
        <end position="363"/>
    </location>
</feature>
<dbReference type="Pfam" id="PF00151">
    <property type="entry name" value="Lipase"/>
    <property type="match status" value="1"/>
</dbReference>
<dbReference type="OrthoDB" id="199913at2759"/>
<dbReference type="InterPro" id="IPR013818">
    <property type="entry name" value="Lipase"/>
</dbReference>
<dbReference type="GO" id="GO:0016042">
    <property type="term" value="P:lipid catabolic process"/>
    <property type="evidence" value="ECO:0007669"/>
    <property type="project" value="TreeGrafter"/>
</dbReference>
<dbReference type="AlphaFoldDB" id="A0A0K2V5P7"/>
<dbReference type="SUPFAM" id="SSF53474">
    <property type="entry name" value="alpha/beta-Hydrolases"/>
    <property type="match status" value="1"/>
</dbReference>
<evidence type="ECO:0000256" key="3">
    <source>
        <dbReference type="ARBA" id="ARBA00022525"/>
    </source>
</evidence>
<feature type="chain" id="PRO_5005489165" description="Lipase domain-containing protein" evidence="7">
    <location>
        <begin position="21"/>
        <end position="489"/>
    </location>
</feature>
<reference evidence="9" key="1">
    <citation type="submission" date="2014-05" db="EMBL/GenBank/DDBJ databases">
        <authorList>
            <person name="Chronopoulou M."/>
        </authorList>
    </citation>
    <scope>NUCLEOTIDE SEQUENCE</scope>
    <source>
        <tissue evidence="9">Whole organism</tissue>
    </source>
</reference>
<dbReference type="GO" id="GO:0046872">
    <property type="term" value="F:metal ion binding"/>
    <property type="evidence" value="ECO:0007669"/>
    <property type="project" value="UniProtKB-KW"/>
</dbReference>